<evidence type="ECO:0000256" key="1">
    <source>
        <dbReference type="ARBA" id="ARBA00004651"/>
    </source>
</evidence>
<comment type="similarity">
    <text evidence="7">Belongs to the binding-protein-dependent transport system permease family.</text>
</comment>
<organism evidence="10 11">
    <name type="scientific">Cohnella fermenti</name>
    <dbReference type="NCBI Taxonomy" id="2565925"/>
    <lineage>
        <taxon>Bacteria</taxon>
        <taxon>Bacillati</taxon>
        <taxon>Bacillota</taxon>
        <taxon>Bacilli</taxon>
        <taxon>Bacillales</taxon>
        <taxon>Paenibacillaceae</taxon>
        <taxon>Cohnella</taxon>
    </lineage>
</organism>
<name>A0A4S4BYL6_9BACL</name>
<evidence type="ECO:0000259" key="9">
    <source>
        <dbReference type="PROSITE" id="PS50928"/>
    </source>
</evidence>
<dbReference type="AlphaFoldDB" id="A0A4S4BYL6"/>
<dbReference type="Gene3D" id="1.10.3720.10">
    <property type="entry name" value="MetI-like"/>
    <property type="match status" value="1"/>
</dbReference>
<evidence type="ECO:0000313" key="10">
    <source>
        <dbReference type="EMBL" id="THF80353.1"/>
    </source>
</evidence>
<dbReference type="InterPro" id="IPR035906">
    <property type="entry name" value="MetI-like_sf"/>
</dbReference>
<keyword evidence="6 7" id="KW-0472">Membrane</keyword>
<evidence type="ECO:0000256" key="2">
    <source>
        <dbReference type="ARBA" id="ARBA00022448"/>
    </source>
</evidence>
<dbReference type="GO" id="GO:0005886">
    <property type="term" value="C:plasma membrane"/>
    <property type="evidence" value="ECO:0007669"/>
    <property type="project" value="UniProtKB-SubCell"/>
</dbReference>
<accession>A0A4S4BYL6</accession>
<keyword evidence="2 7" id="KW-0813">Transport</keyword>
<keyword evidence="4 7" id="KW-0812">Transmembrane</keyword>
<feature type="compositionally biased region" description="Basic and acidic residues" evidence="8">
    <location>
        <begin position="103"/>
        <end position="113"/>
    </location>
</feature>
<gene>
    <name evidence="10" type="ORF">E6C55_10745</name>
</gene>
<dbReference type="PANTHER" id="PTHR30193">
    <property type="entry name" value="ABC TRANSPORTER PERMEASE PROTEIN"/>
    <property type="match status" value="1"/>
</dbReference>
<comment type="caution">
    <text evidence="10">The sequence shown here is derived from an EMBL/GenBank/DDBJ whole genome shotgun (WGS) entry which is preliminary data.</text>
</comment>
<feature type="transmembrane region" description="Helical" evidence="7">
    <location>
        <begin position="348"/>
        <end position="373"/>
    </location>
</feature>
<feature type="compositionally biased region" description="Basic and acidic residues" evidence="8">
    <location>
        <begin position="19"/>
        <end position="38"/>
    </location>
</feature>
<evidence type="ECO:0000256" key="8">
    <source>
        <dbReference type="SAM" id="MobiDB-lite"/>
    </source>
</evidence>
<feature type="domain" description="ABC transmembrane type-1" evidence="9">
    <location>
        <begin position="258"/>
        <end position="475"/>
    </location>
</feature>
<dbReference type="PROSITE" id="PS50928">
    <property type="entry name" value="ABC_TM1"/>
    <property type="match status" value="1"/>
</dbReference>
<feature type="transmembrane region" description="Helical" evidence="7">
    <location>
        <begin position="304"/>
        <end position="324"/>
    </location>
</feature>
<dbReference type="EMBL" id="SSOB01000011">
    <property type="protein sequence ID" value="THF80353.1"/>
    <property type="molecule type" value="Genomic_DNA"/>
</dbReference>
<evidence type="ECO:0000256" key="7">
    <source>
        <dbReference type="RuleBase" id="RU363032"/>
    </source>
</evidence>
<evidence type="ECO:0000256" key="6">
    <source>
        <dbReference type="ARBA" id="ARBA00023136"/>
    </source>
</evidence>
<feature type="region of interest" description="Disordered" evidence="8">
    <location>
        <begin position="1"/>
        <end position="89"/>
    </location>
</feature>
<sequence length="488" mass="54491">MNVKNHIQSADRGGSEPNECEKSHKNGGLRESKPEQGVRSRSGMLGDGAGCSKPERDARRRSGMFEAGAGRSKPERDARRRSQSVRSQSGVFKAVALAVRSRTEGDGPYRRGLEPQQRLFGPTTARRPPSNRHFPTAFNENAIFLPARLRFYTDTRNKKQTENKEWIIIQESANLASAAAPMAKKSGDLWKRIKHNRLLYVLLSGAVVWAIVFEYAPMVGIVMAFQDYDIFKGVFGSPFVGMKHFVEIIETPALSHAVVNTLLYSGVKLVLGFPLTIVLALLLNELRFMLFKRIVQTISYMPHFLSWIAVASLAYSFFELYGPFNDLRMSIFGSGTERTNILMEPDNFLGLIFFSSVYKEIGWSTIIFLAAMAGVDPQLYEAAKVDGCSRLKQVFYVTLPGILPTIMIVFILQAGGILNANFEQIIGFQNLYTQKDTEVINTIVYKYGLQQGKFSLATAFGLAQGVCSFLILYAVNKLAKKTSRIGIW</sequence>
<evidence type="ECO:0000256" key="5">
    <source>
        <dbReference type="ARBA" id="ARBA00022989"/>
    </source>
</evidence>
<feature type="transmembrane region" description="Helical" evidence="7">
    <location>
        <begin position="198"/>
        <end position="225"/>
    </location>
</feature>
<proteinExistence type="inferred from homology"/>
<dbReference type="OrthoDB" id="2552105at2"/>
<evidence type="ECO:0000256" key="4">
    <source>
        <dbReference type="ARBA" id="ARBA00022692"/>
    </source>
</evidence>
<dbReference type="GO" id="GO:0055085">
    <property type="term" value="P:transmembrane transport"/>
    <property type="evidence" value="ECO:0007669"/>
    <property type="project" value="InterPro"/>
</dbReference>
<keyword evidence="5 7" id="KW-1133">Transmembrane helix</keyword>
<dbReference type="InterPro" id="IPR000515">
    <property type="entry name" value="MetI-like"/>
</dbReference>
<keyword evidence="11" id="KW-1185">Reference proteome</keyword>
<feature type="region of interest" description="Disordered" evidence="8">
    <location>
        <begin position="103"/>
        <end position="132"/>
    </location>
</feature>
<dbReference type="PANTHER" id="PTHR30193:SF44">
    <property type="entry name" value="LACTOSE TRANSPORT SYSTEM PERMEASE PROTEIN LACF"/>
    <property type="match status" value="1"/>
</dbReference>
<evidence type="ECO:0000256" key="3">
    <source>
        <dbReference type="ARBA" id="ARBA00022475"/>
    </source>
</evidence>
<protein>
    <submittedName>
        <fullName evidence="10">Sugar ABC transporter permease</fullName>
    </submittedName>
</protein>
<evidence type="ECO:0000313" key="11">
    <source>
        <dbReference type="Proteomes" id="UP000310636"/>
    </source>
</evidence>
<comment type="subcellular location">
    <subcellularLocation>
        <location evidence="1 7">Cell membrane</location>
        <topology evidence="1 7">Multi-pass membrane protein</topology>
    </subcellularLocation>
</comment>
<dbReference type="Proteomes" id="UP000310636">
    <property type="component" value="Unassembled WGS sequence"/>
</dbReference>
<reference evidence="10 11" key="1">
    <citation type="submission" date="2019-04" db="EMBL/GenBank/DDBJ databases">
        <title>Cohnella sp. nov. isolated from preserved vegetables.</title>
        <authorList>
            <person name="Lin S.-Y."/>
            <person name="Hung M.-H."/>
            <person name="Young C.-C."/>
        </authorList>
    </citation>
    <scope>NUCLEOTIDE SEQUENCE [LARGE SCALE GENOMIC DNA]</scope>
    <source>
        <strain evidence="10 11">CC-MHH1044</strain>
    </source>
</reference>
<dbReference type="CDD" id="cd06261">
    <property type="entry name" value="TM_PBP2"/>
    <property type="match status" value="1"/>
</dbReference>
<keyword evidence="3" id="KW-1003">Cell membrane</keyword>
<dbReference type="Pfam" id="PF00528">
    <property type="entry name" value="BPD_transp_1"/>
    <property type="match status" value="1"/>
</dbReference>
<feature type="transmembrane region" description="Helical" evidence="7">
    <location>
        <begin position="262"/>
        <end position="283"/>
    </location>
</feature>
<dbReference type="InterPro" id="IPR051393">
    <property type="entry name" value="ABC_transporter_permease"/>
</dbReference>
<feature type="transmembrane region" description="Helical" evidence="7">
    <location>
        <begin position="454"/>
        <end position="475"/>
    </location>
</feature>
<dbReference type="SUPFAM" id="SSF161098">
    <property type="entry name" value="MetI-like"/>
    <property type="match status" value="1"/>
</dbReference>
<feature type="transmembrane region" description="Helical" evidence="7">
    <location>
        <begin position="394"/>
        <end position="414"/>
    </location>
</feature>